<accession>A0A4U0QUN0</accession>
<gene>
    <name evidence="1" type="ORF">FA740_05420</name>
</gene>
<dbReference type="EMBL" id="SUNH01000007">
    <property type="protein sequence ID" value="TJZ85841.1"/>
    <property type="molecule type" value="Genomic_DNA"/>
</dbReference>
<evidence type="ECO:0000313" key="1">
    <source>
        <dbReference type="EMBL" id="TJZ85841.1"/>
    </source>
</evidence>
<organism evidence="1 2">
    <name type="scientific">Paracoccus hibiscisoli</name>
    <dbReference type="NCBI Taxonomy" id="2023261"/>
    <lineage>
        <taxon>Bacteria</taxon>
        <taxon>Pseudomonadati</taxon>
        <taxon>Pseudomonadota</taxon>
        <taxon>Alphaproteobacteria</taxon>
        <taxon>Rhodobacterales</taxon>
        <taxon>Paracoccaceae</taxon>
        <taxon>Paracoccus</taxon>
    </lineage>
</organism>
<dbReference type="AlphaFoldDB" id="A0A4U0QUN0"/>
<dbReference type="Proteomes" id="UP000306223">
    <property type="component" value="Unassembled WGS sequence"/>
</dbReference>
<comment type="caution">
    <text evidence="1">The sequence shown here is derived from an EMBL/GenBank/DDBJ whole genome shotgun (WGS) entry which is preliminary data.</text>
</comment>
<name>A0A4U0QUN0_9RHOB</name>
<reference evidence="1 2" key="1">
    <citation type="submission" date="2019-04" db="EMBL/GenBank/DDBJ databases">
        <authorList>
            <person name="Li J."/>
        </authorList>
    </citation>
    <scope>NUCLEOTIDE SEQUENCE [LARGE SCALE GENOMIC DNA]</scope>
    <source>
        <strain evidence="1 2">CCTCC AB2016182</strain>
    </source>
</reference>
<protein>
    <submittedName>
        <fullName evidence="1">Uncharacterized protein</fullName>
    </submittedName>
</protein>
<keyword evidence="2" id="KW-1185">Reference proteome</keyword>
<sequence length="79" mass="8213">MADYPDILVGPDYVDLPVADEPTVIYVDGDARITSHSAPAGATQGIPLKAGNLYPLSADNAFKIKSDQGTPVTVVRATA</sequence>
<evidence type="ECO:0000313" key="2">
    <source>
        <dbReference type="Proteomes" id="UP000306223"/>
    </source>
</evidence>
<proteinExistence type="predicted"/>
<dbReference type="RefSeq" id="WP_136855766.1">
    <property type="nucleotide sequence ID" value="NZ_SUNH01000007.1"/>
</dbReference>